<reference evidence="4" key="1">
    <citation type="submission" date="2017-02" db="EMBL/GenBank/DDBJ databases">
        <title>Complete genome sequence of Cupriavidus necator strain NH9, a 3-chlorobenzoate degrader.</title>
        <authorList>
            <person name="Moriuchi R."/>
            <person name="Dohra H."/>
            <person name="Ogawa N."/>
        </authorList>
    </citation>
    <scope>NUCLEOTIDE SEQUENCE [LARGE SCALE GENOMIC DNA]</scope>
    <source>
        <strain evidence="4">NH9</strain>
        <plasmid evidence="4">penh92</plasmid>
    </source>
</reference>
<feature type="signal peptide" evidence="2">
    <location>
        <begin position="1"/>
        <end position="21"/>
    </location>
</feature>
<organism evidence="3 4">
    <name type="scientific">Cupriavidus necator</name>
    <name type="common">Alcaligenes eutrophus</name>
    <name type="synonym">Ralstonia eutropha</name>
    <dbReference type="NCBI Taxonomy" id="106590"/>
    <lineage>
        <taxon>Bacteria</taxon>
        <taxon>Pseudomonadati</taxon>
        <taxon>Pseudomonadota</taxon>
        <taxon>Betaproteobacteria</taxon>
        <taxon>Burkholderiales</taxon>
        <taxon>Burkholderiaceae</taxon>
        <taxon>Cupriavidus</taxon>
    </lineage>
</organism>
<protein>
    <recommendedName>
        <fullName evidence="5">Carboxypeptidase regulatory-like domain-containing protein</fullName>
    </recommendedName>
</protein>
<accession>A0A1U9V4C2</accession>
<gene>
    <name evidence="3" type="ORF">BJN34_36960</name>
</gene>
<dbReference type="Proteomes" id="UP000189627">
    <property type="component" value="Plasmid pENH92"/>
</dbReference>
<dbReference type="RefSeq" id="WP_078201845.1">
    <property type="nucleotide sequence ID" value="NZ_CP017759.1"/>
</dbReference>
<dbReference type="EMBL" id="CP017759">
    <property type="protein sequence ID" value="AQV99467.1"/>
    <property type="molecule type" value="Genomic_DNA"/>
</dbReference>
<proteinExistence type="predicted"/>
<dbReference type="PROSITE" id="PS51257">
    <property type="entry name" value="PROKAR_LIPOPROTEIN"/>
    <property type="match status" value="1"/>
</dbReference>
<evidence type="ECO:0008006" key="5">
    <source>
        <dbReference type="Google" id="ProtNLM"/>
    </source>
</evidence>
<geneLocation type="plasmid" evidence="4">
    <name>penh92</name>
</geneLocation>
<keyword evidence="3" id="KW-0614">Plasmid</keyword>
<evidence type="ECO:0000313" key="4">
    <source>
        <dbReference type="Proteomes" id="UP000189627"/>
    </source>
</evidence>
<evidence type="ECO:0000313" key="3">
    <source>
        <dbReference type="EMBL" id="AQV99467.1"/>
    </source>
</evidence>
<evidence type="ECO:0000256" key="1">
    <source>
        <dbReference type="SAM" id="MobiDB-lite"/>
    </source>
</evidence>
<name>A0A1U9V4C2_CUPNE</name>
<evidence type="ECO:0000256" key="2">
    <source>
        <dbReference type="SAM" id="SignalP"/>
    </source>
</evidence>
<dbReference type="KEGG" id="cuh:BJN34_36960"/>
<feature type="compositionally biased region" description="Low complexity" evidence="1">
    <location>
        <begin position="54"/>
        <end position="65"/>
    </location>
</feature>
<feature type="region of interest" description="Disordered" evidence="1">
    <location>
        <begin position="29"/>
        <end position="67"/>
    </location>
</feature>
<feature type="chain" id="PRO_5010705419" description="Carboxypeptidase regulatory-like domain-containing protein" evidence="2">
    <location>
        <begin position="22"/>
        <end position="366"/>
    </location>
</feature>
<keyword evidence="2" id="KW-0732">Signal</keyword>
<dbReference type="AlphaFoldDB" id="A0A1U9V4C2"/>
<feature type="compositionally biased region" description="Polar residues" evidence="1">
    <location>
        <begin position="44"/>
        <end position="53"/>
    </location>
</feature>
<sequence length="366" mass="37446">MKTTLKLGLSAISLTSLLALAACGGGGDGGSGASGASVTPPSTPQQVNATDPYTGQPAGGTPTTQISGMVVSGPTIGATVTAYLLNPDGTNGATIGQAVTDAAGKYAMTLSQPPSGMIRLEAIGGTFVSEADSSAQKNVSLELVAPYVTTALSSFIITPVTHIASQRISYMAAKQGSTLANAYTTASSNALQIVTGNNVIASSNRSHGGIDYLSIIPGSAQDTLNTYADALIGIEYFGVKFDLPSHTAVRLLAQSSYSNSPSNTDSNGVILNVGKWIGSTFDESQPYTYAQMSSGVPNVDIASIVMSMNAASACANNDHAAYYARYPQPAGQITDYLDASACAVYTNNMAAIKAKTATNNRRKYVS</sequence>
<dbReference type="OrthoDB" id="8929300at2"/>